<keyword evidence="2" id="KW-0812">Transmembrane</keyword>
<keyword evidence="4" id="KW-1185">Reference proteome</keyword>
<feature type="transmembrane region" description="Helical" evidence="2">
    <location>
        <begin position="175"/>
        <end position="202"/>
    </location>
</feature>
<feature type="transmembrane region" description="Helical" evidence="2">
    <location>
        <begin position="53"/>
        <end position="76"/>
    </location>
</feature>
<evidence type="ECO:0000313" key="4">
    <source>
        <dbReference type="Proteomes" id="UP000658613"/>
    </source>
</evidence>
<feature type="region of interest" description="Disordered" evidence="1">
    <location>
        <begin position="293"/>
        <end position="351"/>
    </location>
</feature>
<feature type="transmembrane region" description="Helical" evidence="2">
    <location>
        <begin position="144"/>
        <end position="163"/>
    </location>
</feature>
<gene>
    <name evidence="3" type="ORF">IW254_001849</name>
</gene>
<organism evidence="3 4">
    <name type="scientific">Corynebacterium aquatimens</name>
    <dbReference type="NCBI Taxonomy" id="1190508"/>
    <lineage>
        <taxon>Bacteria</taxon>
        <taxon>Bacillati</taxon>
        <taxon>Actinomycetota</taxon>
        <taxon>Actinomycetes</taxon>
        <taxon>Mycobacteriales</taxon>
        <taxon>Corynebacteriaceae</taxon>
        <taxon>Corynebacterium</taxon>
    </lineage>
</organism>
<feature type="compositionally biased region" description="Low complexity" evidence="1">
    <location>
        <begin position="293"/>
        <end position="303"/>
    </location>
</feature>
<name>A0A931GUK6_9CORY</name>
<sequence length="351" mass="37258">MTYNSYPQNNFDGYGQEPMASGKSGQPLTVMQGPLPIGEAISFGFSRFFTSQWYVYLLISLVPIVLGAIAMGAAFAQIPASAWQSGDPNVVAKALFASSGLGLVIGGVFLAMIAAFFASLLLYNAAVKDTRGVKPTFGNVAQGLPWGQTILVFILVGLLQGLLSGPGQVPEPNAGVAVVGTILFLVQFFLMPFLYMIPWYAVDGKTSAVDAFKAAWEDVKPHYWRILLAFIAMGFISILLVIFTLGLGVLVVMPVITLFEAFIYRWISSHRDGVGAAPGVGQAPGYGAAAPGYPQQPQAGYPQPGYPQQPQPGQAQGYGQSGGYGQAPGYPQQGNGQPGDFNHPEGYTPFQ</sequence>
<evidence type="ECO:0000256" key="2">
    <source>
        <dbReference type="SAM" id="Phobius"/>
    </source>
</evidence>
<feature type="transmembrane region" description="Helical" evidence="2">
    <location>
        <begin position="249"/>
        <end position="267"/>
    </location>
</feature>
<feature type="compositionally biased region" description="Low complexity" evidence="1">
    <location>
        <begin position="327"/>
        <end position="339"/>
    </location>
</feature>
<dbReference type="RefSeq" id="WP_196825197.1">
    <property type="nucleotide sequence ID" value="NZ_CP046980.1"/>
</dbReference>
<dbReference type="AlphaFoldDB" id="A0A931GUK6"/>
<protein>
    <submittedName>
        <fullName evidence="3">Uncharacterized protein</fullName>
    </submittedName>
</protein>
<comment type="caution">
    <text evidence="3">The sequence shown here is derived from an EMBL/GenBank/DDBJ whole genome shotgun (WGS) entry which is preliminary data.</text>
</comment>
<proteinExistence type="predicted"/>
<accession>A0A931GUK6</accession>
<feature type="transmembrane region" description="Helical" evidence="2">
    <location>
        <begin position="223"/>
        <end position="243"/>
    </location>
</feature>
<dbReference type="Proteomes" id="UP000658613">
    <property type="component" value="Unassembled WGS sequence"/>
</dbReference>
<evidence type="ECO:0000256" key="1">
    <source>
        <dbReference type="SAM" id="MobiDB-lite"/>
    </source>
</evidence>
<evidence type="ECO:0000313" key="3">
    <source>
        <dbReference type="EMBL" id="MBG6122880.1"/>
    </source>
</evidence>
<feature type="transmembrane region" description="Helical" evidence="2">
    <location>
        <begin position="96"/>
        <end position="123"/>
    </location>
</feature>
<keyword evidence="2" id="KW-0472">Membrane</keyword>
<keyword evidence="2" id="KW-1133">Transmembrane helix</keyword>
<dbReference type="EMBL" id="JADOUE010000001">
    <property type="protein sequence ID" value="MBG6122880.1"/>
    <property type="molecule type" value="Genomic_DNA"/>
</dbReference>
<reference evidence="3" key="1">
    <citation type="submission" date="2020-11" db="EMBL/GenBank/DDBJ databases">
        <title>Sequencing the genomes of 1000 actinobacteria strains.</title>
        <authorList>
            <person name="Klenk H.-P."/>
        </authorList>
    </citation>
    <scope>NUCLEOTIDE SEQUENCE</scope>
    <source>
        <strain evidence="3">DSM 45632</strain>
    </source>
</reference>